<dbReference type="GeneID" id="96296174"/>
<evidence type="ECO:0000313" key="1">
    <source>
        <dbReference type="EMBL" id="SFI13163.1"/>
    </source>
</evidence>
<dbReference type="Proteomes" id="UP000199111">
    <property type="component" value="Unassembled WGS sequence"/>
</dbReference>
<dbReference type="RefSeq" id="WP_093885223.1">
    <property type="nucleotide sequence ID" value="NZ_FOQY01000001.1"/>
</dbReference>
<protein>
    <submittedName>
        <fullName evidence="1">Uncharacterized protein</fullName>
    </submittedName>
</protein>
<accession>A0A1I3FPK7</accession>
<keyword evidence="2" id="KW-1185">Reference proteome</keyword>
<gene>
    <name evidence="1" type="ORF">SAMN05216275_101290</name>
</gene>
<sequence>MHHTNHFYGHAHIFARYCGLDRRRPPRINGYLQHGWNALDGFGPREKYVPATPKFVWTDTMRRRGWARGRRDYYPIGAPWLYLTQMEPPAVPEPEREGTIWYPFHGWERQHVDGDHRRLIDEIREVERGPVTVCLYWLEFGEPEIRSVYEDAGFRVISHGARGWMKKGTDPRFPHRQLAELRRHRRVASNRLSTAVFHGIAAGCEPAVYGDPMVLAEEDPMHGGVARVRRLWPELHGAEVDLVTARQIAAEELGVRYRVSPEEIRTVFGWSGETNDL</sequence>
<reference evidence="2" key="1">
    <citation type="submission" date="2016-10" db="EMBL/GenBank/DDBJ databases">
        <authorList>
            <person name="Varghese N."/>
            <person name="Submissions S."/>
        </authorList>
    </citation>
    <scope>NUCLEOTIDE SEQUENCE [LARGE SCALE GENOMIC DNA]</scope>
    <source>
        <strain evidence="2">CGMCC 4.2126</strain>
    </source>
</reference>
<evidence type="ECO:0000313" key="2">
    <source>
        <dbReference type="Proteomes" id="UP000199111"/>
    </source>
</evidence>
<dbReference type="AlphaFoldDB" id="A0A1I3FPK7"/>
<organism evidence="1 2">
    <name type="scientific">Streptosporangium canum</name>
    <dbReference type="NCBI Taxonomy" id="324952"/>
    <lineage>
        <taxon>Bacteria</taxon>
        <taxon>Bacillati</taxon>
        <taxon>Actinomycetota</taxon>
        <taxon>Actinomycetes</taxon>
        <taxon>Streptosporangiales</taxon>
        <taxon>Streptosporangiaceae</taxon>
        <taxon>Streptosporangium</taxon>
    </lineage>
</organism>
<dbReference type="EMBL" id="FOQY01000001">
    <property type="protein sequence ID" value="SFI13163.1"/>
    <property type="molecule type" value="Genomic_DNA"/>
</dbReference>
<proteinExistence type="predicted"/>
<name>A0A1I3FPK7_9ACTN</name>